<keyword evidence="1" id="KW-0132">Cell division</keyword>
<dbReference type="SUPFAM" id="SSF47954">
    <property type="entry name" value="Cyclin-like"/>
    <property type="match status" value="2"/>
</dbReference>
<proteinExistence type="inferred from homology"/>
<dbReference type="SMART" id="SM01332">
    <property type="entry name" value="Cyclin_C"/>
    <property type="match status" value="1"/>
</dbReference>
<dbReference type="GO" id="GO:0051301">
    <property type="term" value="P:cell division"/>
    <property type="evidence" value="ECO:0007669"/>
    <property type="project" value="UniProtKB-KW"/>
</dbReference>
<dbReference type="PROSITE" id="PS00292">
    <property type="entry name" value="CYCLINS"/>
    <property type="match status" value="1"/>
</dbReference>
<feature type="compositionally biased region" description="Low complexity" evidence="5">
    <location>
        <begin position="215"/>
        <end position="228"/>
    </location>
</feature>
<dbReference type="SMART" id="SM00385">
    <property type="entry name" value="CYCLIN"/>
    <property type="match status" value="2"/>
</dbReference>
<reference evidence="9" key="1">
    <citation type="journal article" date="2006" name="PLoS Biol.">
        <title>Macronuclear genome sequence of the ciliate Tetrahymena thermophila, a model eukaryote.</title>
        <authorList>
            <person name="Eisen J.A."/>
            <person name="Coyne R.S."/>
            <person name="Wu M."/>
            <person name="Wu D."/>
            <person name="Thiagarajan M."/>
            <person name="Wortman J.R."/>
            <person name="Badger J.H."/>
            <person name="Ren Q."/>
            <person name="Amedeo P."/>
            <person name="Jones K.M."/>
            <person name="Tallon L.J."/>
            <person name="Delcher A.L."/>
            <person name="Salzberg S.L."/>
            <person name="Silva J.C."/>
            <person name="Haas B.J."/>
            <person name="Majoros W.H."/>
            <person name="Farzad M."/>
            <person name="Carlton J.M."/>
            <person name="Smith R.K. Jr."/>
            <person name="Garg J."/>
            <person name="Pearlman R.E."/>
            <person name="Karrer K.M."/>
            <person name="Sun L."/>
            <person name="Manning G."/>
            <person name="Elde N.C."/>
            <person name="Turkewitz A.P."/>
            <person name="Asai D.J."/>
            <person name="Wilkes D.E."/>
            <person name="Wang Y."/>
            <person name="Cai H."/>
            <person name="Collins K."/>
            <person name="Stewart B.A."/>
            <person name="Lee S.R."/>
            <person name="Wilamowska K."/>
            <person name="Weinberg Z."/>
            <person name="Ruzzo W.L."/>
            <person name="Wloga D."/>
            <person name="Gaertig J."/>
            <person name="Frankel J."/>
            <person name="Tsao C.-C."/>
            <person name="Gorovsky M.A."/>
            <person name="Keeling P.J."/>
            <person name="Waller R.F."/>
            <person name="Patron N.J."/>
            <person name="Cherry J.M."/>
            <person name="Stover N.A."/>
            <person name="Krieger C.J."/>
            <person name="del Toro C."/>
            <person name="Ryder H.F."/>
            <person name="Williamson S.C."/>
            <person name="Barbeau R.A."/>
            <person name="Hamilton E.P."/>
            <person name="Orias E."/>
        </authorList>
    </citation>
    <scope>NUCLEOTIDE SEQUENCE [LARGE SCALE GENOMIC DNA]</scope>
    <source>
        <strain evidence="9">SB210</strain>
    </source>
</reference>
<keyword evidence="9" id="KW-1185">Reference proteome</keyword>
<evidence type="ECO:0000259" key="7">
    <source>
        <dbReference type="SMART" id="SM01332"/>
    </source>
</evidence>
<evidence type="ECO:0000256" key="4">
    <source>
        <dbReference type="RuleBase" id="RU000383"/>
    </source>
</evidence>
<dbReference type="PANTHER" id="PTHR10177">
    <property type="entry name" value="CYCLINS"/>
    <property type="match status" value="1"/>
</dbReference>
<dbReference type="STRING" id="312017.Q23AG2"/>
<feature type="domain" description="Cyclin-like" evidence="6">
    <location>
        <begin position="308"/>
        <end position="392"/>
    </location>
</feature>
<feature type="domain" description="Cyclin C-terminal" evidence="7">
    <location>
        <begin position="401"/>
        <end position="518"/>
    </location>
</feature>
<keyword evidence="2 4" id="KW-0195">Cyclin</keyword>
<protein>
    <submittedName>
        <fullName evidence="8">Amine-terminal domain cyclin</fullName>
    </submittedName>
</protein>
<feature type="compositionally biased region" description="Polar residues" evidence="5">
    <location>
        <begin position="200"/>
        <end position="213"/>
    </location>
</feature>
<dbReference type="AlphaFoldDB" id="Q23AG2"/>
<dbReference type="InterPro" id="IPR048258">
    <property type="entry name" value="Cyclins_cyclin-box"/>
</dbReference>
<dbReference type="InterPro" id="IPR039361">
    <property type="entry name" value="Cyclin"/>
</dbReference>
<dbReference type="InterPro" id="IPR006671">
    <property type="entry name" value="Cyclin_N"/>
</dbReference>
<evidence type="ECO:0000313" key="9">
    <source>
        <dbReference type="Proteomes" id="UP000009168"/>
    </source>
</evidence>
<dbReference type="InParanoid" id="Q23AG2"/>
<feature type="compositionally biased region" description="Polar residues" evidence="5">
    <location>
        <begin position="524"/>
        <end position="536"/>
    </location>
</feature>
<feature type="region of interest" description="Disordered" evidence="5">
    <location>
        <begin position="150"/>
        <end position="173"/>
    </location>
</feature>
<dbReference type="Gene3D" id="1.10.472.10">
    <property type="entry name" value="Cyclin-like"/>
    <property type="match status" value="2"/>
</dbReference>
<evidence type="ECO:0000256" key="3">
    <source>
        <dbReference type="ARBA" id="ARBA00023306"/>
    </source>
</evidence>
<dbReference type="RefSeq" id="XP_001013775.3">
    <property type="nucleotide sequence ID" value="XM_001013775.3"/>
</dbReference>
<dbReference type="GeneID" id="7827181"/>
<gene>
    <name evidence="8" type="ORF">TTHERM_00425970</name>
</gene>
<dbReference type="EMBL" id="GG662724">
    <property type="protein sequence ID" value="EAR93530.3"/>
    <property type="molecule type" value="Genomic_DNA"/>
</dbReference>
<organism evidence="8 9">
    <name type="scientific">Tetrahymena thermophila (strain SB210)</name>
    <dbReference type="NCBI Taxonomy" id="312017"/>
    <lineage>
        <taxon>Eukaryota</taxon>
        <taxon>Sar</taxon>
        <taxon>Alveolata</taxon>
        <taxon>Ciliophora</taxon>
        <taxon>Intramacronucleata</taxon>
        <taxon>Oligohymenophorea</taxon>
        <taxon>Hymenostomatida</taxon>
        <taxon>Tetrahymenina</taxon>
        <taxon>Tetrahymenidae</taxon>
        <taxon>Tetrahymena</taxon>
    </lineage>
</organism>
<evidence type="ECO:0000313" key="8">
    <source>
        <dbReference type="EMBL" id="EAR93530.3"/>
    </source>
</evidence>
<evidence type="ECO:0000256" key="2">
    <source>
        <dbReference type="ARBA" id="ARBA00023127"/>
    </source>
</evidence>
<feature type="domain" description="Cyclin-like" evidence="6">
    <location>
        <begin position="411"/>
        <end position="487"/>
    </location>
</feature>
<feature type="region of interest" description="Disordered" evidence="5">
    <location>
        <begin position="67"/>
        <end position="91"/>
    </location>
</feature>
<evidence type="ECO:0000256" key="1">
    <source>
        <dbReference type="ARBA" id="ARBA00022618"/>
    </source>
</evidence>
<dbReference type="HOGENOM" id="CLU_020695_2_0_1"/>
<name>Q23AG2_TETTS</name>
<dbReference type="Proteomes" id="UP000009168">
    <property type="component" value="Unassembled WGS sequence"/>
</dbReference>
<dbReference type="InterPro" id="IPR004367">
    <property type="entry name" value="Cyclin_C-dom"/>
</dbReference>
<feature type="region of interest" description="Disordered" evidence="5">
    <location>
        <begin position="200"/>
        <end position="228"/>
    </location>
</feature>
<dbReference type="CDD" id="cd20507">
    <property type="entry name" value="CYCLIN_CCNB1-like_rpt1"/>
    <property type="match status" value="1"/>
</dbReference>
<comment type="similarity">
    <text evidence="4">Belongs to the cyclin family.</text>
</comment>
<dbReference type="InterPro" id="IPR036915">
    <property type="entry name" value="Cyclin-like_sf"/>
</dbReference>
<dbReference type="OMA" id="NKSENCW"/>
<accession>Q23AG2</accession>
<dbReference type="OrthoDB" id="5590282at2759"/>
<dbReference type="FunFam" id="1.10.472.10:FF:000001">
    <property type="entry name" value="G2/mitotic-specific cyclin"/>
    <property type="match status" value="1"/>
</dbReference>
<dbReference type="InterPro" id="IPR013763">
    <property type="entry name" value="Cyclin-like_dom"/>
</dbReference>
<dbReference type="KEGG" id="tet:TTHERM_00425970"/>
<sequence length="569" mass="66295">MQTRINYRDESNNTNSFGVCVQSQNSQKDLINPNMPYSQKSYTSVNQINYDLHRRVFGQELSNYNTVPVSSNSQSQKTIGMSQGSQQNQAKKMSTQTEEGGMKYYEKIYRGMQVQQQQQQYQKQSYYPQKGPSQFFSNNGGAQIAQIGQMQDHQNKDARKRNEQIESSDMPNFNPKFNVLDAAIYKGDFGLDLNTQPHTTTNAISSKSQQRLISDQDNSNFSTTNSSNDNFEIQTLNIENAKTRGQKEIERQYTKIFNEDKQNPCKVAQYSREIFQFLKQKEKQILINKNYMEEQNDISEHMRWILIDWLIEVHYKFKLLQETLFIAVYIIDKYLSFTKIKRSKLQTIGITALFIAAKYEEIYPPELREFSDITDRACSKAEILQMEGEIINALNFQITVPSSYRFAEWYTRLAELSPQDQCLVFYFIEVALLDTRFLKYSPSNIAASAVYMVNKLNKSENCWSDLLEKDSGYNEQKLRPCAKDLIFIQQKLQTIQQKAVTTKYNRPQFYKVGSIVLFTKQDSHPNQTKNQNSTDSDLPHKQQGKNQHMLLVQKENSSKIYQNIFNDKD</sequence>
<evidence type="ECO:0000256" key="5">
    <source>
        <dbReference type="SAM" id="MobiDB-lite"/>
    </source>
</evidence>
<keyword evidence="3" id="KW-0131">Cell cycle</keyword>
<feature type="compositionally biased region" description="Basic and acidic residues" evidence="5">
    <location>
        <begin position="153"/>
        <end position="164"/>
    </location>
</feature>
<dbReference type="eggNOG" id="KOG0653">
    <property type="taxonomic scope" value="Eukaryota"/>
</dbReference>
<evidence type="ECO:0000259" key="6">
    <source>
        <dbReference type="SMART" id="SM00385"/>
    </source>
</evidence>
<dbReference type="Pfam" id="PF02984">
    <property type="entry name" value="Cyclin_C"/>
    <property type="match status" value="1"/>
</dbReference>
<dbReference type="Pfam" id="PF00134">
    <property type="entry name" value="Cyclin_N"/>
    <property type="match status" value="1"/>
</dbReference>
<feature type="region of interest" description="Disordered" evidence="5">
    <location>
        <begin position="523"/>
        <end position="542"/>
    </location>
</feature>